<protein>
    <recommendedName>
        <fullName evidence="4">AsmA-like C-terminal domain-containing protein</fullName>
    </recommendedName>
</protein>
<evidence type="ECO:0000256" key="1">
    <source>
        <dbReference type="SAM" id="SignalP"/>
    </source>
</evidence>
<evidence type="ECO:0008006" key="4">
    <source>
        <dbReference type="Google" id="ProtNLM"/>
    </source>
</evidence>
<sequence>MARPSLLTKRLVGVSLFLGAMSQAAFAFEAEDVASALKAQLDRQQVELEWEAVRQEGSTVVLDGATAASTDAEIEGALPLGEIRLEDVSETDTGYRVENLDIASLSHEADDVKVSLSGLSISGLVLTKDAAADPYGGALRYERFEVDHVEARDEDDVLLGSIEDLRADMSISGEDQAMEIEGHPARFTVNTASLSKGENPRKTIEELGYEELTGSLEFSGRWRPSDGQVRLDRYALTLDDGGTLVLTGEISGYTPTFIRSVSEMTENMKASEGSSQGMAMLGMMQQISFHGLSVRFDDDSLSEKVVDLVASKQGGKREDVIAQAGAIIPMQLSPFLGTELANEVAQAVTTFLKAPDNIEISAQPSTPVPFAMLMGAAMGAPEMLAKQIGLTVKANQ</sequence>
<gene>
    <name evidence="2" type="ORF">NTH_03604</name>
</gene>
<dbReference type="Proteomes" id="UP001342418">
    <property type="component" value="Chromosome"/>
</dbReference>
<keyword evidence="1" id="KW-0732">Signal</keyword>
<feature type="signal peptide" evidence="1">
    <location>
        <begin position="1"/>
        <end position="27"/>
    </location>
</feature>
<dbReference type="EMBL" id="CP030941">
    <property type="protein sequence ID" value="UUP19114.1"/>
    <property type="molecule type" value="Genomic_DNA"/>
</dbReference>
<feature type="chain" id="PRO_5045267993" description="AsmA-like C-terminal domain-containing protein" evidence="1">
    <location>
        <begin position="28"/>
        <end position="396"/>
    </location>
</feature>
<dbReference type="RefSeq" id="WP_338531296.1">
    <property type="nucleotide sequence ID" value="NZ_CP030941.1"/>
</dbReference>
<evidence type="ECO:0000313" key="3">
    <source>
        <dbReference type="Proteomes" id="UP001342418"/>
    </source>
</evidence>
<organism evidence="2 3">
    <name type="scientific">Nitratireductor thuwali</name>
    <dbReference type="NCBI Taxonomy" id="2267699"/>
    <lineage>
        <taxon>Bacteria</taxon>
        <taxon>Pseudomonadati</taxon>
        <taxon>Pseudomonadota</taxon>
        <taxon>Alphaproteobacteria</taxon>
        <taxon>Hyphomicrobiales</taxon>
        <taxon>Phyllobacteriaceae</taxon>
        <taxon>Nitratireductor</taxon>
    </lineage>
</organism>
<keyword evidence="3" id="KW-1185">Reference proteome</keyword>
<evidence type="ECO:0000313" key="2">
    <source>
        <dbReference type="EMBL" id="UUP19114.1"/>
    </source>
</evidence>
<reference evidence="2 3" key="1">
    <citation type="submission" date="2018-07" db="EMBL/GenBank/DDBJ databases">
        <title>Genome sequence of Nitratireductor thuwali#1536.</title>
        <authorList>
            <person name="Michoud G."/>
            <person name="Merlino G."/>
            <person name="Sefrji F.O."/>
            <person name="Daffonchio D."/>
        </authorList>
    </citation>
    <scope>NUCLEOTIDE SEQUENCE [LARGE SCALE GENOMIC DNA]</scope>
    <source>
        <strain evidence="3">Nit1536</strain>
    </source>
</reference>
<name>A0ABY5MMB0_9HYPH</name>
<accession>A0ABY5MMB0</accession>
<proteinExistence type="predicted"/>